<evidence type="ECO:0000313" key="2">
    <source>
        <dbReference type="Proteomes" id="UP000294933"/>
    </source>
</evidence>
<dbReference type="EMBL" id="ML170164">
    <property type="protein sequence ID" value="TDL25432.1"/>
    <property type="molecule type" value="Genomic_DNA"/>
</dbReference>
<evidence type="ECO:0000313" key="1">
    <source>
        <dbReference type="EMBL" id="TDL25432.1"/>
    </source>
</evidence>
<reference evidence="1 2" key="1">
    <citation type="submission" date="2018-06" db="EMBL/GenBank/DDBJ databases">
        <title>A transcriptomic atlas of mushroom development highlights an independent origin of complex multicellularity.</title>
        <authorList>
            <consortium name="DOE Joint Genome Institute"/>
            <person name="Krizsan K."/>
            <person name="Almasi E."/>
            <person name="Merenyi Z."/>
            <person name="Sahu N."/>
            <person name="Viragh M."/>
            <person name="Koszo T."/>
            <person name="Mondo S."/>
            <person name="Kiss B."/>
            <person name="Balint B."/>
            <person name="Kues U."/>
            <person name="Barry K."/>
            <person name="Hegedus J.C."/>
            <person name="Henrissat B."/>
            <person name="Johnson J."/>
            <person name="Lipzen A."/>
            <person name="Ohm R."/>
            <person name="Nagy I."/>
            <person name="Pangilinan J."/>
            <person name="Yan J."/>
            <person name="Xiong Y."/>
            <person name="Grigoriev I.V."/>
            <person name="Hibbett D.S."/>
            <person name="Nagy L.G."/>
        </authorList>
    </citation>
    <scope>NUCLEOTIDE SEQUENCE [LARGE SCALE GENOMIC DNA]</scope>
    <source>
        <strain evidence="1 2">SZMC22713</strain>
    </source>
</reference>
<dbReference type="AlphaFoldDB" id="A0A4Y7QEC9"/>
<dbReference type="VEuPathDB" id="FungiDB:BD410DRAFT_837606"/>
<dbReference type="OrthoDB" id="2122982at2759"/>
<gene>
    <name evidence="1" type="ORF">BD410DRAFT_837606</name>
</gene>
<sequence>MSKDASLKPGDAGRSVDYFSKAVDKIHDKIATADGHVSLAISTAQKAMAGVTMEDVMAMTPRECLIPLKRVMDALNAVKGVHPFVGIAVTAFEVLLTLEMKRRENDKRVSGILLKQGDMMMALLQLENVKDVDMKNEKGESVAGRLQTLIAEIKRDINKCGNVIDTYYKQKFLAKFFRAASWENKFMGFANAFDKRKEEIKFALEIHVTIKLDTVADQVSSIDIKMDMLIHLFKDQSPKEKELAAEVEQLGGIEACMHNEGLLAKLDHDKSSREKISTSLLVSLRTPLETLIENNKAYFDLKMEAQTKQIDVAIQRSTRKIIKAIGLRERPWRRILDPDIREVWKNMHAPSSVKARYFVLALHDYYLDRYENIGTSANGISDETMEITVTRPTSPAISHADSEGADADIALQPPDEEDKWCLQFLSIQTVSPIAAAIDEDVSGFIKIAEVNWFYNDKPQSFSMLRWVTFWAEGWAVEASIYHIRIEALMEKLLDVVVMPENATSFANYADTLLWIPWLLRSQSHTTTESPELIDLVHQHMRIQEDIIIGALEPAKWEIDAPDTISTLLGPGRIEKFLYPVLYLVLRYHYQVFSHGAKHVLDNREFEAAWTTLWSILSVCNDRTITLSAFFMQRRGDEEFKTFAKGLFNNWYTANPFKKSFSGSEHPDLVPPFTLPDGEYAMEDHDTMVDVPQLEIGKLHYGLNDATNRLDETDDHRAFIELMKKQLRLQYAGDVSIEKDTEKIVEFERILGSGSDTCHNTALCEFNRVGVQ</sequence>
<protein>
    <submittedName>
        <fullName evidence="1">Uncharacterized protein</fullName>
    </submittedName>
</protein>
<dbReference type="Proteomes" id="UP000294933">
    <property type="component" value="Unassembled WGS sequence"/>
</dbReference>
<organism evidence="1 2">
    <name type="scientific">Rickenella mellea</name>
    <dbReference type="NCBI Taxonomy" id="50990"/>
    <lineage>
        <taxon>Eukaryota</taxon>
        <taxon>Fungi</taxon>
        <taxon>Dikarya</taxon>
        <taxon>Basidiomycota</taxon>
        <taxon>Agaricomycotina</taxon>
        <taxon>Agaricomycetes</taxon>
        <taxon>Hymenochaetales</taxon>
        <taxon>Rickenellaceae</taxon>
        <taxon>Rickenella</taxon>
    </lineage>
</organism>
<name>A0A4Y7QEC9_9AGAM</name>
<keyword evidence="2" id="KW-1185">Reference proteome</keyword>
<proteinExistence type="predicted"/>
<accession>A0A4Y7QEC9</accession>
<dbReference type="STRING" id="50990.A0A4Y7QEC9"/>